<keyword evidence="4" id="KW-1185">Reference proteome</keyword>
<dbReference type="Proteomes" id="UP000036834">
    <property type="component" value="Unassembled WGS sequence"/>
</dbReference>
<dbReference type="PATRIC" id="fig|54915.3.peg.1840"/>
<dbReference type="RefSeq" id="WP_049739000.1">
    <property type="nucleotide sequence ID" value="NZ_BJON01000031.1"/>
</dbReference>
<name>A0A0K9YXH4_9BACL</name>
<evidence type="ECO:0000313" key="3">
    <source>
        <dbReference type="Proteomes" id="UP000036834"/>
    </source>
</evidence>
<organism evidence="2 3">
    <name type="scientific">Brevibacillus reuszeri</name>
    <dbReference type="NCBI Taxonomy" id="54915"/>
    <lineage>
        <taxon>Bacteria</taxon>
        <taxon>Bacillati</taxon>
        <taxon>Bacillota</taxon>
        <taxon>Bacilli</taxon>
        <taxon>Bacillales</taxon>
        <taxon>Paenibacillaceae</taxon>
        <taxon>Brevibacillus</taxon>
    </lineage>
</organism>
<dbReference type="OrthoDB" id="2476687at2"/>
<reference evidence="1 4" key="3">
    <citation type="submission" date="2019-06" db="EMBL/GenBank/DDBJ databases">
        <title>Whole genome shotgun sequence of Brevibacillus reuszeri NBRC 15719.</title>
        <authorList>
            <person name="Hosoyama A."/>
            <person name="Uohara A."/>
            <person name="Ohji S."/>
            <person name="Ichikawa N."/>
        </authorList>
    </citation>
    <scope>NUCLEOTIDE SEQUENCE [LARGE SCALE GENOMIC DNA]</scope>
    <source>
        <strain evidence="1 4">NBRC 15719</strain>
    </source>
</reference>
<evidence type="ECO:0000313" key="2">
    <source>
        <dbReference type="EMBL" id="KNB72950.1"/>
    </source>
</evidence>
<comment type="caution">
    <text evidence="2">The sequence shown here is derived from an EMBL/GenBank/DDBJ whole genome shotgun (WGS) entry which is preliminary data.</text>
</comment>
<gene>
    <name evidence="2" type="ORF">ADS79_14090</name>
    <name evidence="1" type="ORF">BRE01_62650</name>
</gene>
<dbReference type="EMBL" id="BJON01000031">
    <property type="protein sequence ID" value="GED72563.1"/>
    <property type="molecule type" value="Genomic_DNA"/>
</dbReference>
<protein>
    <submittedName>
        <fullName evidence="2">Uncharacterized protein</fullName>
    </submittedName>
</protein>
<reference evidence="3" key="1">
    <citation type="submission" date="2015-07" db="EMBL/GenBank/DDBJ databases">
        <title>Genome sequencing project for genomic taxonomy and phylogenomics of Bacillus-like bacteria.</title>
        <authorList>
            <person name="Liu B."/>
            <person name="Wang J."/>
            <person name="Zhu Y."/>
            <person name="Liu G."/>
            <person name="Chen Q."/>
            <person name="Chen Z."/>
            <person name="Lan J."/>
            <person name="Che J."/>
            <person name="Ge C."/>
            <person name="Shi H."/>
            <person name="Pan Z."/>
            <person name="Liu X."/>
        </authorList>
    </citation>
    <scope>NUCLEOTIDE SEQUENCE [LARGE SCALE GENOMIC DNA]</scope>
    <source>
        <strain evidence="3">DSM 9887</strain>
    </source>
</reference>
<evidence type="ECO:0000313" key="4">
    <source>
        <dbReference type="Proteomes" id="UP000319578"/>
    </source>
</evidence>
<dbReference type="Proteomes" id="UP000319578">
    <property type="component" value="Unassembled WGS sequence"/>
</dbReference>
<proteinExistence type="predicted"/>
<accession>A0A0K9YXH4</accession>
<reference evidence="2" key="2">
    <citation type="submission" date="2015-07" db="EMBL/GenBank/DDBJ databases">
        <title>MeaNS - Measles Nucleotide Surveillance Program.</title>
        <authorList>
            <person name="Tran T."/>
            <person name="Druce J."/>
        </authorList>
    </citation>
    <scope>NUCLEOTIDE SEQUENCE</scope>
    <source>
        <strain evidence="2">DSM 9887</strain>
    </source>
</reference>
<dbReference type="AlphaFoldDB" id="A0A0K9YXH4"/>
<evidence type="ECO:0000313" key="1">
    <source>
        <dbReference type="EMBL" id="GED72563.1"/>
    </source>
</evidence>
<sequence length="90" mass="10302">MMVPLGAAICLYTGISKRIDSLIFTMNLHNEGTVKVTLKSIQQDFQHIVEAMTFYIEHCTLSSAHLEAQFDPVKEQYHTFLKAHFQEDSI</sequence>
<dbReference type="EMBL" id="LGIQ01000007">
    <property type="protein sequence ID" value="KNB72950.1"/>
    <property type="molecule type" value="Genomic_DNA"/>
</dbReference>